<dbReference type="AlphaFoldDB" id="A0A7K7EYW2"/>
<protein>
    <submittedName>
        <fullName evidence="3">SLN11 protein</fullName>
    </submittedName>
</protein>
<dbReference type="EMBL" id="VZSF01000961">
    <property type="protein sequence ID" value="NWY50371.1"/>
    <property type="molecule type" value="Genomic_DNA"/>
</dbReference>
<dbReference type="InterPro" id="IPR029684">
    <property type="entry name" value="Schlafen"/>
</dbReference>
<accession>A0A7K7EYW2</accession>
<dbReference type="PANTHER" id="PTHR12155">
    <property type="entry name" value="SCHLAFEN"/>
    <property type="match status" value="1"/>
</dbReference>
<dbReference type="Pfam" id="PF21026">
    <property type="entry name" value="SLFN_GTPase-like"/>
    <property type="match status" value="1"/>
</dbReference>
<dbReference type="Gene3D" id="3.30.950.30">
    <property type="entry name" value="Schlafen, AAA domain"/>
    <property type="match status" value="1"/>
</dbReference>
<keyword evidence="4" id="KW-1185">Reference proteome</keyword>
<name>A0A7K7EYW2_CHIMN</name>
<dbReference type="InterPro" id="IPR048729">
    <property type="entry name" value="SLFN_GTPase-like"/>
</dbReference>
<dbReference type="Pfam" id="PF04326">
    <property type="entry name" value="SLFN_AlbA_2"/>
    <property type="match status" value="1"/>
</dbReference>
<dbReference type="Gene3D" id="3.40.50.300">
    <property type="entry name" value="P-loop containing nucleotide triphosphate hydrolases"/>
    <property type="match status" value="1"/>
</dbReference>
<feature type="non-terminal residue" evidence="3">
    <location>
        <position position="927"/>
    </location>
</feature>
<dbReference type="PANTHER" id="PTHR12155:SF30">
    <property type="entry name" value="PROTEIN SLFN14"/>
    <property type="match status" value="1"/>
</dbReference>
<evidence type="ECO:0000313" key="4">
    <source>
        <dbReference type="Proteomes" id="UP000557271"/>
    </source>
</evidence>
<organism evidence="3 4">
    <name type="scientific">Chionis minor</name>
    <name type="common">Black-faced sheathbill</name>
    <dbReference type="NCBI Taxonomy" id="227182"/>
    <lineage>
        <taxon>Eukaryota</taxon>
        <taxon>Metazoa</taxon>
        <taxon>Chordata</taxon>
        <taxon>Craniata</taxon>
        <taxon>Vertebrata</taxon>
        <taxon>Euteleostomi</taxon>
        <taxon>Archelosauria</taxon>
        <taxon>Archosauria</taxon>
        <taxon>Dinosauria</taxon>
        <taxon>Saurischia</taxon>
        <taxon>Theropoda</taxon>
        <taxon>Coelurosauria</taxon>
        <taxon>Aves</taxon>
        <taxon>Neognathae</taxon>
        <taxon>Neoaves</taxon>
        <taxon>Charadriiformes</taxon>
        <taxon>Chionididae</taxon>
        <taxon>Chionis</taxon>
    </lineage>
</organism>
<proteinExistence type="predicted"/>
<sequence>RRKRQLRVDLKTNYPDMVVDIGKIVLGEGSRKKSSGHQRRQQQELSIAVRALLNSGGGVVRMESEDENYCFREHGIGVDIEKLLRECIDCTDTSRYFTWMQRQSHMLLFMKTWSCGDPEEKSAAVKPCICSLNTGLSCRSFSEVVSMSSSKAADFLWMRKSRAESRDQNGPSAKKALLNYDGGAKETPLHIEERTVQDAAARFLKRDKLMVGEVLDFAETTYTELKNFSTESILDYIRKTLPKYVSAFANTEGGYLFFGVDDSCKVVGSHSKVEKEALERTVADTIASMPTHHFCGSPAGVQFRTYILSIHDGAEALQGYMCAVRVETFCCAVFHASPDSWMVTGDVIKRLSVTKWTEFMTDADPDLSGLADKFVTELSLSNGPPLIKPVCSKAGLQCASELQECLYPGKLFILHIIFEFKIPETICTDLLSEYPGLEDLMKKEIRALNKGVLIFSRSWAVDVGLPKNQDVVCDVLLVAENVYPVLYTVVKDASSAEPENSRETAYALKQKLVNVGGYASKVCVIPQILHLKGTQNQMEVAEYDNPQQENQENPCVYTSLYPEDYILTSRNITAFLRALVIVVLHFKSYLSDYLGCEILNLLTLKQYELLSKNLHKVKEQFVLGLPGTGKTIVALKIIERIRNTFHCSAEEILYICENQPLKQFVGNKICRSVTRVAFLEGNFPEVKHIVVDEAQNFRCEEGNWYQCAQELVRKKNGIFWVFLDFFQSTHPFSCGLNLSELYPQEWLTDMVCNAREICNVMFDLMEEILLDCNRDTPYKVLEDLFKQAKCVHSLPGDYVKKVNMRTSEMVQYVTKECNRYIQQGYPAKDIAILCSTQHAAQLFRQKLEPELKRQIRKFRVRVVLGSAEHVLEDVIVVDSIRRFSGLERRIVFGIHPVPAQEEISLNLLLCVASRANSKLHLLYHEEE</sequence>
<comment type="caution">
    <text evidence="3">The sequence shown here is derived from an EMBL/GenBank/DDBJ whole genome shotgun (WGS) entry which is preliminary data.</text>
</comment>
<feature type="non-terminal residue" evidence="3">
    <location>
        <position position="1"/>
    </location>
</feature>
<evidence type="ECO:0000259" key="1">
    <source>
        <dbReference type="Pfam" id="PF04326"/>
    </source>
</evidence>
<dbReference type="InterPro" id="IPR027417">
    <property type="entry name" value="P-loop_NTPase"/>
</dbReference>
<feature type="domain" description="Schlafen AlbA-2" evidence="1">
    <location>
        <begin position="219"/>
        <end position="333"/>
    </location>
</feature>
<evidence type="ECO:0000259" key="2">
    <source>
        <dbReference type="Pfam" id="PF21026"/>
    </source>
</evidence>
<gene>
    <name evidence="3" type="primary">Slfn11</name>
    <name evidence="3" type="ORF">CHIMIN_R14863</name>
</gene>
<dbReference type="Proteomes" id="UP000557271">
    <property type="component" value="Unassembled WGS sequence"/>
</dbReference>
<dbReference type="OrthoDB" id="6052143at2759"/>
<feature type="domain" description="Schlafen GTPase-like" evidence="2">
    <location>
        <begin position="422"/>
        <end position="565"/>
    </location>
</feature>
<dbReference type="InterPro" id="IPR007421">
    <property type="entry name" value="Schlafen_AlbA_2_dom"/>
</dbReference>
<reference evidence="3 4" key="1">
    <citation type="submission" date="2019-09" db="EMBL/GenBank/DDBJ databases">
        <title>Bird 10,000 Genomes (B10K) Project - Family phase.</title>
        <authorList>
            <person name="Zhang G."/>
        </authorList>
    </citation>
    <scope>NUCLEOTIDE SEQUENCE [LARGE SCALE GENOMIC DNA]</scope>
    <source>
        <strain evidence="3">B10K-UC-030-51</strain>
    </source>
</reference>
<dbReference type="SUPFAM" id="SSF52540">
    <property type="entry name" value="P-loop containing nucleoside triphosphate hydrolases"/>
    <property type="match status" value="1"/>
</dbReference>
<dbReference type="InterPro" id="IPR038461">
    <property type="entry name" value="Schlafen_AlbA_2_dom_sf"/>
</dbReference>
<evidence type="ECO:0000313" key="3">
    <source>
        <dbReference type="EMBL" id="NWY50371.1"/>
    </source>
</evidence>